<sequence>MSTMSARIVSFEPIANNSARILILGSMPGEASLKAGQYYAHTRNTFWKIMGELIGFDPQAPYAQRVTALTLAGIALWDVLHSCYREGSLDSAIKNDSIEVNDFNAFLAQHPHITRVCFNGAAAAKCYQKHVLPTCKHTAIHYMRLPSTSPAHAALSFEQKVMAWRTAIGTAHAMHD</sequence>
<dbReference type="OrthoDB" id="9799921at2"/>
<reference evidence="2 3" key="1">
    <citation type="submission" date="2018-02" db="EMBL/GenBank/DDBJ databases">
        <title>A novel lanthanide dependent methylotroph, Methylotenera sp. La3113.</title>
        <authorList>
            <person name="Lv H."/>
            <person name="Tani A."/>
        </authorList>
    </citation>
    <scope>NUCLEOTIDE SEQUENCE [LARGE SCALE GENOMIC DNA]</scope>
    <source>
        <strain evidence="2 3">La3113</strain>
    </source>
</reference>
<dbReference type="AlphaFoldDB" id="A0A4Y9VSK4"/>
<dbReference type="SMART" id="SM00987">
    <property type="entry name" value="UreE_C"/>
    <property type="match status" value="1"/>
</dbReference>
<feature type="domain" description="Uracil-DNA glycosylase-like" evidence="1">
    <location>
        <begin position="12"/>
        <end position="168"/>
    </location>
</feature>
<dbReference type="InterPro" id="IPR036895">
    <property type="entry name" value="Uracil-DNA_glycosylase-like_sf"/>
</dbReference>
<keyword evidence="3" id="KW-1185">Reference proteome</keyword>
<protein>
    <submittedName>
        <fullName evidence="2">DNA-deoxyinosine glycosylase</fullName>
    </submittedName>
</protein>
<dbReference type="InterPro" id="IPR026353">
    <property type="entry name" value="Hypoxan-DNA_Glyclase"/>
</dbReference>
<name>A0A4Y9VSK4_9PROT</name>
<evidence type="ECO:0000313" key="2">
    <source>
        <dbReference type="EMBL" id="TFW72284.1"/>
    </source>
</evidence>
<dbReference type="SMART" id="SM00986">
    <property type="entry name" value="UDG"/>
    <property type="match status" value="1"/>
</dbReference>
<dbReference type="NCBIfam" id="TIGR04274">
    <property type="entry name" value="hypoxanDNAglyco"/>
    <property type="match status" value="1"/>
</dbReference>
<comment type="caution">
    <text evidence="2">The sequence shown here is derived from an EMBL/GenBank/DDBJ whole genome shotgun (WGS) entry which is preliminary data.</text>
</comment>
<evidence type="ECO:0000313" key="3">
    <source>
        <dbReference type="Proteomes" id="UP000297706"/>
    </source>
</evidence>
<dbReference type="Gene3D" id="3.40.470.10">
    <property type="entry name" value="Uracil-DNA glycosylase-like domain"/>
    <property type="match status" value="1"/>
</dbReference>
<dbReference type="CDD" id="cd10032">
    <property type="entry name" value="UDG-F6_HDG"/>
    <property type="match status" value="1"/>
</dbReference>
<dbReference type="Proteomes" id="UP000297706">
    <property type="component" value="Unassembled WGS sequence"/>
</dbReference>
<organism evidence="2 3">
    <name type="scientific">Methylotenera oryzisoli</name>
    <dbReference type="NCBI Taxonomy" id="2080758"/>
    <lineage>
        <taxon>Bacteria</taxon>
        <taxon>Pseudomonadati</taxon>
        <taxon>Pseudomonadota</taxon>
        <taxon>Betaproteobacteria</taxon>
        <taxon>Nitrosomonadales</taxon>
        <taxon>Methylophilaceae</taxon>
        <taxon>Methylotenera</taxon>
    </lineage>
</organism>
<evidence type="ECO:0000259" key="1">
    <source>
        <dbReference type="SMART" id="SM00986"/>
    </source>
</evidence>
<dbReference type="EMBL" id="PQVH01000006">
    <property type="protein sequence ID" value="TFW72284.1"/>
    <property type="molecule type" value="Genomic_DNA"/>
</dbReference>
<dbReference type="InterPro" id="IPR005122">
    <property type="entry name" value="Uracil-DNA_glycosylase-like"/>
</dbReference>
<dbReference type="SUPFAM" id="SSF52141">
    <property type="entry name" value="Uracil-DNA glycosylase-like"/>
    <property type="match status" value="1"/>
</dbReference>
<accession>A0A4Y9VSK4</accession>
<proteinExistence type="predicted"/>
<dbReference type="Pfam" id="PF03167">
    <property type="entry name" value="UDG"/>
    <property type="match status" value="1"/>
</dbReference>
<gene>
    <name evidence="2" type="ORF">C3Y98_04050</name>
</gene>